<feature type="region of interest" description="Disordered" evidence="1">
    <location>
        <begin position="23"/>
        <end position="51"/>
    </location>
</feature>
<keyword evidence="2" id="KW-1185">Reference proteome</keyword>
<sequence length="129" mass="14446">MVHASNPGSCMLFSKRVPNAGPRRQRRCRIAAYPNSSPPTTRDLSPIWNNSSKDAEQVPELLSHILTCTIWKRSMHTSHQDREANISHCDVEMCFRSNSQPQNSLPDGGGYVSAYAAYQNGCPLNSMFY</sequence>
<dbReference type="WBParaSite" id="jg13313.2">
    <property type="protein sequence ID" value="jg13313.2"/>
    <property type="gene ID" value="jg13313"/>
</dbReference>
<dbReference type="AlphaFoldDB" id="A0A915CXW7"/>
<organism evidence="2 3">
    <name type="scientific">Ditylenchus dipsaci</name>
    <dbReference type="NCBI Taxonomy" id="166011"/>
    <lineage>
        <taxon>Eukaryota</taxon>
        <taxon>Metazoa</taxon>
        <taxon>Ecdysozoa</taxon>
        <taxon>Nematoda</taxon>
        <taxon>Chromadorea</taxon>
        <taxon>Rhabditida</taxon>
        <taxon>Tylenchina</taxon>
        <taxon>Tylenchomorpha</taxon>
        <taxon>Sphaerularioidea</taxon>
        <taxon>Anguinidae</taxon>
        <taxon>Anguininae</taxon>
        <taxon>Ditylenchus</taxon>
    </lineage>
</organism>
<evidence type="ECO:0000313" key="2">
    <source>
        <dbReference type="Proteomes" id="UP000887574"/>
    </source>
</evidence>
<evidence type="ECO:0000313" key="4">
    <source>
        <dbReference type="WBParaSite" id="jg13313.2"/>
    </source>
</evidence>
<reference evidence="3 4" key="1">
    <citation type="submission" date="2022-11" db="UniProtKB">
        <authorList>
            <consortium name="WormBaseParasite"/>
        </authorList>
    </citation>
    <scope>IDENTIFICATION</scope>
</reference>
<name>A0A915CXW7_9BILA</name>
<dbReference type="Proteomes" id="UP000887574">
    <property type="component" value="Unplaced"/>
</dbReference>
<evidence type="ECO:0000256" key="1">
    <source>
        <dbReference type="SAM" id="MobiDB-lite"/>
    </source>
</evidence>
<dbReference type="WBParaSite" id="jg13313.1">
    <property type="protein sequence ID" value="jg13313.1"/>
    <property type="gene ID" value="jg13313"/>
</dbReference>
<accession>A0A915CXW7</accession>
<proteinExistence type="predicted"/>
<protein>
    <submittedName>
        <fullName evidence="3 4">Uncharacterized protein</fullName>
    </submittedName>
</protein>
<evidence type="ECO:0000313" key="3">
    <source>
        <dbReference type="WBParaSite" id="jg13313.1"/>
    </source>
</evidence>
<feature type="compositionally biased region" description="Polar residues" evidence="1">
    <location>
        <begin position="34"/>
        <end position="51"/>
    </location>
</feature>